<evidence type="ECO:0000313" key="2">
    <source>
        <dbReference type="EMBL" id="BAL59584.1"/>
    </source>
</evidence>
<accession>H5SVF5</accession>
<dbReference type="PANTHER" id="PTHR34610:SF3">
    <property type="entry name" value="SSL7007 PROTEIN"/>
    <property type="match status" value="1"/>
</dbReference>
<name>H5SVF5_ACEAU</name>
<organism evidence="2">
    <name type="scientific">Acetithermum autotrophicum</name>
    <dbReference type="NCBI Taxonomy" id="1446466"/>
    <lineage>
        <taxon>Bacteria</taxon>
        <taxon>Candidatus Bipolaricaulota</taxon>
        <taxon>Candidatus Acetithermum</taxon>
    </lineage>
</organism>
<dbReference type="InterPro" id="IPR002716">
    <property type="entry name" value="PIN_dom"/>
</dbReference>
<dbReference type="PANTHER" id="PTHR34610">
    <property type="entry name" value="SSL7007 PROTEIN"/>
    <property type="match status" value="1"/>
</dbReference>
<reference evidence="2" key="2">
    <citation type="journal article" date="2012" name="PLoS ONE">
        <title>A Deeply Branching Thermophilic Bacterium with an Ancient Acetyl-CoA Pathway Dominates a Subsurface Ecosystem.</title>
        <authorList>
            <person name="Takami H."/>
            <person name="Noguchi H."/>
            <person name="Takaki Y."/>
            <person name="Uchiyama I."/>
            <person name="Toyoda A."/>
            <person name="Nishi S."/>
            <person name="Chee G.-J."/>
            <person name="Arai W."/>
            <person name="Nunoura T."/>
            <person name="Itoh T."/>
            <person name="Hattori M."/>
            <person name="Takai K."/>
        </authorList>
    </citation>
    <scope>NUCLEOTIDE SEQUENCE</scope>
</reference>
<gene>
    <name evidence="2" type="ORF">HGMM_OP4C220</name>
</gene>
<proteinExistence type="predicted"/>
<dbReference type="Pfam" id="PF13470">
    <property type="entry name" value="PIN_3"/>
    <property type="match status" value="1"/>
</dbReference>
<dbReference type="Gene3D" id="3.40.50.1010">
    <property type="entry name" value="5'-nuclease"/>
    <property type="match status" value="1"/>
</dbReference>
<dbReference type="NCBIfam" id="TIGR00305">
    <property type="entry name" value="putative toxin-antitoxin system toxin component, PIN family"/>
    <property type="match status" value="1"/>
</dbReference>
<dbReference type="SUPFAM" id="SSF88723">
    <property type="entry name" value="PIN domain-like"/>
    <property type="match status" value="1"/>
</dbReference>
<feature type="domain" description="PIN" evidence="1">
    <location>
        <begin position="2"/>
        <end position="118"/>
    </location>
</feature>
<dbReference type="SMART" id="SM00670">
    <property type="entry name" value="PINc"/>
    <property type="match status" value="1"/>
</dbReference>
<evidence type="ECO:0000259" key="1">
    <source>
        <dbReference type="SMART" id="SM00670"/>
    </source>
</evidence>
<sequence>MLRVVLDSNIWVATILKPHGYYARVIKQIAPHVDLFTAEEILAEVREASLRPEKMRKYNLTKSAVTQGIASIRAFAHVVSRLPRLKVITEDPDDDVILACAVRAKADYLITYDPHLLKLKEYQGIKILKPSELLAELRT</sequence>
<protein>
    <submittedName>
        <fullName evidence="2">Hypothetical conserved protein</fullName>
    </submittedName>
</protein>
<dbReference type="AlphaFoldDB" id="H5SVF5"/>
<dbReference type="InterPro" id="IPR002850">
    <property type="entry name" value="PIN_toxin-like"/>
</dbReference>
<reference evidence="2" key="1">
    <citation type="journal article" date="2005" name="Environ. Microbiol.">
        <title>Genetic and functional properties of uncultivated thermophilic crenarchaeotes from a subsurface gold mine as revealed by analysis of genome fragments.</title>
        <authorList>
            <person name="Nunoura T."/>
            <person name="Hirayama H."/>
            <person name="Takami H."/>
            <person name="Oida H."/>
            <person name="Nishi S."/>
            <person name="Shimamura S."/>
            <person name="Suzuki Y."/>
            <person name="Inagaki F."/>
            <person name="Takai K."/>
            <person name="Nealson K.H."/>
            <person name="Horikoshi K."/>
        </authorList>
    </citation>
    <scope>NUCLEOTIDE SEQUENCE</scope>
</reference>
<dbReference type="EMBL" id="AP011803">
    <property type="protein sequence ID" value="BAL59584.1"/>
    <property type="molecule type" value="Genomic_DNA"/>
</dbReference>
<dbReference type="InterPro" id="IPR029060">
    <property type="entry name" value="PIN-like_dom_sf"/>
</dbReference>